<evidence type="ECO:0000313" key="2">
    <source>
        <dbReference type="Proteomes" id="UP000570474"/>
    </source>
</evidence>
<reference evidence="1 2" key="1">
    <citation type="submission" date="2020-04" db="EMBL/GenBank/DDBJ databases">
        <authorList>
            <person name="Yin C."/>
        </authorList>
    </citation>
    <scope>NUCLEOTIDE SEQUENCE [LARGE SCALE GENOMIC DNA]</scope>
    <source>
        <strain evidence="1 2">Ae27</strain>
    </source>
</reference>
<proteinExistence type="predicted"/>
<dbReference type="RefSeq" id="WP_168872866.1">
    <property type="nucleotide sequence ID" value="NZ_JABAIA010000002.1"/>
</dbReference>
<dbReference type="Proteomes" id="UP000570474">
    <property type="component" value="Unassembled WGS sequence"/>
</dbReference>
<organism evidence="1 2">
    <name type="scientific">Chitinophaga varians</name>
    <dbReference type="NCBI Taxonomy" id="2202339"/>
    <lineage>
        <taxon>Bacteria</taxon>
        <taxon>Pseudomonadati</taxon>
        <taxon>Bacteroidota</taxon>
        <taxon>Chitinophagia</taxon>
        <taxon>Chitinophagales</taxon>
        <taxon>Chitinophagaceae</taxon>
        <taxon>Chitinophaga</taxon>
    </lineage>
</organism>
<gene>
    <name evidence="1" type="ORF">HGH92_21860</name>
</gene>
<comment type="caution">
    <text evidence="1">The sequence shown here is derived from an EMBL/GenBank/DDBJ whole genome shotgun (WGS) entry which is preliminary data.</text>
</comment>
<protein>
    <submittedName>
        <fullName evidence="1">Uncharacterized protein</fullName>
    </submittedName>
</protein>
<dbReference type="EMBL" id="JABAIA010000002">
    <property type="protein sequence ID" value="NLR66969.1"/>
    <property type="molecule type" value="Genomic_DNA"/>
</dbReference>
<name>A0A847RIV7_9BACT</name>
<evidence type="ECO:0000313" key="1">
    <source>
        <dbReference type="EMBL" id="NLR66969.1"/>
    </source>
</evidence>
<dbReference type="AlphaFoldDB" id="A0A847RIV7"/>
<sequence length="186" mass="21849">MDNWEVSEKHRKFLLEVRFAGKVYYTVQGADTSDKSYDDKWLTDTEGKILLFSSPDDLYTEIMRMDEIFDKTEMRAWAVARLDDYEPYAVVDLDLLENAQLQLVNRELISAIYITLGLLKDYVIQVDDVMMLLLLEDSVTVRFLDDWADYIVWGKKMSAKLEIDKTLFPLLKALYSQLSEKIKIHR</sequence>
<keyword evidence="2" id="KW-1185">Reference proteome</keyword>
<accession>A0A847RIV7</accession>